<keyword evidence="1" id="KW-0378">Hydrolase</keyword>
<dbReference type="Proteomes" id="UP001169063">
    <property type="component" value="Unassembled WGS sequence"/>
</dbReference>
<comment type="caution">
    <text evidence="1">The sequence shown here is derived from an EMBL/GenBank/DDBJ whole genome shotgun (WGS) entry which is preliminary data.</text>
</comment>
<keyword evidence="2" id="KW-1185">Reference proteome</keyword>
<dbReference type="SUPFAM" id="SSF82171">
    <property type="entry name" value="DPP6 N-terminal domain-like"/>
    <property type="match status" value="1"/>
</dbReference>
<organism evidence="1 2">
    <name type="scientific">Peiella sedimenti</name>
    <dbReference type="NCBI Taxonomy" id="3061083"/>
    <lineage>
        <taxon>Bacteria</taxon>
        <taxon>Pseudomonadati</taxon>
        <taxon>Pseudomonadota</taxon>
        <taxon>Alphaproteobacteria</taxon>
        <taxon>Caulobacterales</taxon>
        <taxon>Caulobacteraceae</taxon>
        <taxon>Peiella</taxon>
    </lineage>
</organism>
<dbReference type="EMBL" id="JAUKTR010000001">
    <property type="protein sequence ID" value="MDO1558015.1"/>
    <property type="molecule type" value="Genomic_DNA"/>
</dbReference>
<keyword evidence="1" id="KW-0326">Glycosidase</keyword>
<name>A0ABT8SHH4_9CAUL</name>
<evidence type="ECO:0000313" key="2">
    <source>
        <dbReference type="Proteomes" id="UP001169063"/>
    </source>
</evidence>
<reference evidence="1" key="1">
    <citation type="submission" date="2023-07" db="EMBL/GenBank/DDBJ databases">
        <title>Brevundimonas soil sp. nov., isolated from the soil of chemical plant.</title>
        <authorList>
            <person name="Wu N."/>
        </authorList>
    </citation>
    <scope>NUCLEOTIDE SEQUENCE</scope>
    <source>
        <strain evidence="1">XZ-24</strain>
    </source>
</reference>
<dbReference type="CDD" id="cd15482">
    <property type="entry name" value="Sialidase_non-viral"/>
    <property type="match status" value="1"/>
</dbReference>
<dbReference type="Gene3D" id="2.120.10.30">
    <property type="entry name" value="TolB, C-terminal domain"/>
    <property type="match status" value="1"/>
</dbReference>
<accession>A0ABT8SHH4</accession>
<dbReference type="RefSeq" id="WP_302108439.1">
    <property type="nucleotide sequence ID" value="NZ_JAUKTR010000001.1"/>
</dbReference>
<protein>
    <submittedName>
        <fullName evidence="1">Sialidase family protein</fullName>
        <ecNumber evidence="1">3.2.1.-</ecNumber>
    </submittedName>
</protein>
<gene>
    <name evidence="1" type="ORF">Q0812_01060</name>
</gene>
<dbReference type="InterPro" id="IPR011042">
    <property type="entry name" value="6-blade_b-propeller_TolB-like"/>
</dbReference>
<evidence type="ECO:0000313" key="1">
    <source>
        <dbReference type="EMBL" id="MDO1558015.1"/>
    </source>
</evidence>
<dbReference type="EC" id="3.2.1.-" evidence="1"/>
<dbReference type="Pfam" id="PF07676">
    <property type="entry name" value="PD40"/>
    <property type="match status" value="2"/>
</dbReference>
<dbReference type="InterPro" id="IPR011659">
    <property type="entry name" value="WD40"/>
</dbReference>
<sequence>MTLHPSGDVVIFGRHDADWRNHRLHVSRRIGGVWSEPQEAPFNAGLDGRAAHFAPDGRSLLFTSNRSIPGATADRRDLNIWRVSWDGERWGLPTPLPEPINSDRDEIDAVQVHGGVIYFSSSRANEGGGPVDLYRASPGAAGYSVAPLAELNTPLVESTLAVTPDECLIVFNRTDDPQGRGRDDLFIAFRMWTGWSRPVPLGEDVNSSTFEYGPEFSPDRSLLYYTSHKLGQAGLHAESTGSIVAALAGETAARDCR</sequence>
<proteinExistence type="predicted"/>
<dbReference type="GO" id="GO:0016798">
    <property type="term" value="F:hydrolase activity, acting on glycosyl bonds"/>
    <property type="evidence" value="ECO:0007669"/>
    <property type="project" value="UniProtKB-KW"/>
</dbReference>